<dbReference type="OrthoDB" id="9805492at2"/>
<dbReference type="PANTHER" id="PTHR42873">
    <property type="entry name" value="RIBOSOMAL RNA LARGE SUBUNIT METHYLTRANSFERASE"/>
    <property type="match status" value="1"/>
</dbReference>
<accession>A0A1M5ANF0</accession>
<dbReference type="CDD" id="cd02440">
    <property type="entry name" value="AdoMet_MTases"/>
    <property type="match status" value="1"/>
</dbReference>
<dbReference type="EMBL" id="FQUY01000018">
    <property type="protein sequence ID" value="SHF31664.1"/>
    <property type="molecule type" value="Genomic_DNA"/>
</dbReference>
<keyword evidence="2" id="KW-0963">Cytoplasm</keyword>
<evidence type="ECO:0000259" key="9">
    <source>
        <dbReference type="SMART" id="SM00359"/>
    </source>
</evidence>
<evidence type="ECO:0000256" key="7">
    <source>
        <dbReference type="ARBA" id="ARBA00022884"/>
    </source>
</evidence>
<evidence type="ECO:0000256" key="6">
    <source>
        <dbReference type="ARBA" id="ARBA00022691"/>
    </source>
</evidence>
<evidence type="ECO:0000256" key="5">
    <source>
        <dbReference type="ARBA" id="ARBA00022679"/>
    </source>
</evidence>
<dbReference type="SMART" id="SM00359">
    <property type="entry name" value="PUA"/>
    <property type="match status" value="1"/>
</dbReference>
<dbReference type="PANTHER" id="PTHR42873:SF1">
    <property type="entry name" value="S-ADENOSYLMETHIONINE-DEPENDENT METHYLTRANSFERASE DOMAIN-CONTAINING PROTEIN"/>
    <property type="match status" value="1"/>
</dbReference>
<evidence type="ECO:0000256" key="4">
    <source>
        <dbReference type="ARBA" id="ARBA00022603"/>
    </source>
</evidence>
<comment type="subcellular location">
    <subcellularLocation>
        <location evidence="1">Cytoplasm</location>
    </subcellularLocation>
</comment>
<dbReference type="Pfam" id="PF10672">
    <property type="entry name" value="Methyltrans_SAM"/>
    <property type="match status" value="1"/>
</dbReference>
<keyword evidence="4 10" id="KW-0489">Methyltransferase</keyword>
<dbReference type="InterPro" id="IPR036974">
    <property type="entry name" value="PUA_sf"/>
</dbReference>
<protein>
    <submittedName>
        <fullName evidence="10">SAM-dependent methyltransferase</fullName>
    </submittedName>
</protein>
<reference evidence="11" key="1">
    <citation type="submission" date="2016-11" db="EMBL/GenBank/DDBJ databases">
        <authorList>
            <person name="Varghese N."/>
            <person name="Submissions S."/>
        </authorList>
    </citation>
    <scope>NUCLEOTIDE SEQUENCE [LARGE SCALE GENOMIC DNA]</scope>
    <source>
        <strain evidence="11">DSM 12395</strain>
    </source>
</reference>
<evidence type="ECO:0000313" key="11">
    <source>
        <dbReference type="Proteomes" id="UP000184148"/>
    </source>
</evidence>
<dbReference type="InterPro" id="IPR019614">
    <property type="entry name" value="SAM-dep_methyl-trfase"/>
</dbReference>
<dbReference type="SUPFAM" id="SSF88697">
    <property type="entry name" value="PUA domain-like"/>
    <property type="match status" value="1"/>
</dbReference>
<dbReference type="Pfam" id="PF17785">
    <property type="entry name" value="PUA_3"/>
    <property type="match status" value="1"/>
</dbReference>
<evidence type="ECO:0000256" key="3">
    <source>
        <dbReference type="ARBA" id="ARBA00022552"/>
    </source>
</evidence>
<evidence type="ECO:0000256" key="8">
    <source>
        <dbReference type="ARBA" id="ARBA00038091"/>
    </source>
</evidence>
<sequence>MAKVILHQGKQKRITGGHPWVYRTEIKEIIGDFTPGDIVEVYDFRDRFVGRGYINPASQITVRIMTRHPEEEINEEFFRRRILAAWEYRQKVVRDSNACRVVFGEADFLPALIVDKFGDYLSVQTLALGIDVHKETIFKLLKEIIQPRGMYERNDVSVRKLEGLPFITGFIGEPFDPKVVIHENGIRFVVDLAGGQKTGYFLDQRENRMALQGLVKGGRVLDCFCHTGTFSMYAAKYGAGEVVGLDIAAPALEVARVNARLNGYGDVCSFKEANSFDELRAMEKAGEKFDVVILDPPAFTKSRQAVEGAVRGYKEINLRGMKLLPPGGYLITCSCSYHMKEDMFLDVILDAARDAGRQLRLVELRRQAKDHPMLLAYPESHYLKCVVLQVW</sequence>
<dbReference type="GO" id="GO:0032259">
    <property type="term" value="P:methylation"/>
    <property type="evidence" value="ECO:0007669"/>
    <property type="project" value="UniProtKB-KW"/>
</dbReference>
<name>A0A1M5ANF0_9FIRM</name>
<evidence type="ECO:0000313" key="10">
    <source>
        <dbReference type="EMBL" id="SHF31664.1"/>
    </source>
</evidence>
<dbReference type="Gene3D" id="3.40.50.150">
    <property type="entry name" value="Vaccinia Virus protein VP39"/>
    <property type="match status" value="1"/>
</dbReference>
<keyword evidence="5 10" id="KW-0808">Transferase</keyword>
<dbReference type="GO" id="GO:0005737">
    <property type="term" value="C:cytoplasm"/>
    <property type="evidence" value="ECO:0007669"/>
    <property type="project" value="UniProtKB-SubCell"/>
</dbReference>
<keyword evidence="6" id="KW-0949">S-adenosyl-L-methionine</keyword>
<gene>
    <name evidence="10" type="ORF">SAMN02745133_02335</name>
</gene>
<evidence type="ECO:0000256" key="2">
    <source>
        <dbReference type="ARBA" id="ARBA00022490"/>
    </source>
</evidence>
<dbReference type="CDD" id="cd11572">
    <property type="entry name" value="RlmI_M_like"/>
    <property type="match status" value="1"/>
</dbReference>
<evidence type="ECO:0000256" key="1">
    <source>
        <dbReference type="ARBA" id="ARBA00004496"/>
    </source>
</evidence>
<dbReference type="GO" id="GO:0008168">
    <property type="term" value="F:methyltransferase activity"/>
    <property type="evidence" value="ECO:0007669"/>
    <property type="project" value="UniProtKB-KW"/>
</dbReference>
<feature type="domain" description="PUA" evidence="9">
    <location>
        <begin position="2"/>
        <end position="87"/>
    </location>
</feature>
<dbReference type="PROSITE" id="PS50890">
    <property type="entry name" value="PUA"/>
    <property type="match status" value="1"/>
</dbReference>
<dbReference type="InterPro" id="IPR002478">
    <property type="entry name" value="PUA"/>
</dbReference>
<proteinExistence type="inferred from homology"/>
<dbReference type="Proteomes" id="UP000184148">
    <property type="component" value="Unassembled WGS sequence"/>
</dbReference>
<dbReference type="AlphaFoldDB" id="A0A1M5ANF0"/>
<keyword evidence="3" id="KW-0698">rRNA processing</keyword>
<dbReference type="STRING" id="1121429.SAMN02745133_02335"/>
<dbReference type="Gene3D" id="3.30.750.80">
    <property type="entry name" value="RNA methyltransferase domain (HRMD) like"/>
    <property type="match status" value="1"/>
</dbReference>
<keyword evidence="11" id="KW-1185">Reference proteome</keyword>
<dbReference type="RefSeq" id="WP_073239567.1">
    <property type="nucleotide sequence ID" value="NZ_FQUY01000018.1"/>
</dbReference>
<dbReference type="GO" id="GO:0003723">
    <property type="term" value="F:RNA binding"/>
    <property type="evidence" value="ECO:0007669"/>
    <property type="project" value="UniProtKB-KW"/>
</dbReference>
<dbReference type="CDD" id="cd21153">
    <property type="entry name" value="PUA_RlmI"/>
    <property type="match status" value="1"/>
</dbReference>
<dbReference type="SUPFAM" id="SSF53335">
    <property type="entry name" value="S-adenosyl-L-methionine-dependent methyltransferases"/>
    <property type="match status" value="1"/>
</dbReference>
<comment type="similarity">
    <text evidence="8">Belongs to the methyltransferase superfamily. RlmI family.</text>
</comment>
<keyword evidence="7" id="KW-0694">RNA-binding</keyword>
<dbReference type="InterPro" id="IPR029063">
    <property type="entry name" value="SAM-dependent_MTases_sf"/>
</dbReference>
<dbReference type="InterPro" id="IPR015947">
    <property type="entry name" value="PUA-like_sf"/>
</dbReference>
<dbReference type="Gene3D" id="2.30.130.10">
    <property type="entry name" value="PUA domain"/>
    <property type="match status" value="1"/>
</dbReference>
<organism evidence="10 11">
    <name type="scientific">Desulforamulus putei DSM 12395</name>
    <dbReference type="NCBI Taxonomy" id="1121429"/>
    <lineage>
        <taxon>Bacteria</taxon>
        <taxon>Bacillati</taxon>
        <taxon>Bacillota</taxon>
        <taxon>Clostridia</taxon>
        <taxon>Eubacteriales</taxon>
        <taxon>Peptococcaceae</taxon>
        <taxon>Desulforamulus</taxon>
    </lineage>
</organism>
<dbReference type="GO" id="GO:0006364">
    <property type="term" value="P:rRNA processing"/>
    <property type="evidence" value="ECO:0007669"/>
    <property type="project" value="UniProtKB-KW"/>
</dbReference>
<dbReference type="InterPro" id="IPR041532">
    <property type="entry name" value="RlmI-like_PUA"/>
</dbReference>